<accession>A0A8H9N1S1</accession>
<name>A0A8H9N1S1_VIBVL</name>
<reference evidence="1" key="2">
    <citation type="submission" date="2019-01" db="EMBL/GenBank/DDBJ databases">
        <authorList>
            <consortium name="NCBI Pathogen Detection Project"/>
        </authorList>
    </citation>
    <scope>NUCLEOTIDE SEQUENCE</scope>
    <source>
        <strain evidence="1">BCW_3452</strain>
    </source>
</reference>
<organism evidence="1">
    <name type="scientific">Vibrio vulnificus</name>
    <dbReference type="NCBI Taxonomy" id="672"/>
    <lineage>
        <taxon>Bacteria</taxon>
        <taxon>Pseudomonadati</taxon>
        <taxon>Pseudomonadota</taxon>
        <taxon>Gammaproteobacteria</taxon>
        <taxon>Vibrionales</taxon>
        <taxon>Vibrionaceae</taxon>
        <taxon>Vibrio</taxon>
    </lineage>
</organism>
<proteinExistence type="predicted"/>
<evidence type="ECO:0000313" key="1">
    <source>
        <dbReference type="EMBL" id="HAS8541217.1"/>
    </source>
</evidence>
<sequence length="179" mass="21034">MTDKFTFSEYKEEYTLEPNRDLFCYEELDMNDKDFLKFVESHSRLHARKFEGLKVELWTFTAKRWDSIGDLYKRHVMKQSINTLYPSEGWFEGVSDSSKCVFALLPETYNIDKPFRVSWYNGGGPINHESFSTREEALKFMAENKVTVKEGALDEIVGTERWDSFLPTIMNSYNGIPLF</sequence>
<dbReference type="EMBL" id="DACRBY010000020">
    <property type="protein sequence ID" value="HAS8541217.1"/>
    <property type="molecule type" value="Genomic_DNA"/>
</dbReference>
<reference evidence="1" key="1">
    <citation type="journal article" date="2018" name="Genome Biol.">
        <title>SKESA: strategic k-mer extension for scrupulous assemblies.</title>
        <authorList>
            <person name="Souvorov A."/>
            <person name="Agarwala R."/>
            <person name="Lipman D.J."/>
        </authorList>
    </citation>
    <scope>NUCLEOTIDE SEQUENCE</scope>
    <source>
        <strain evidence="1">BCW_3452</strain>
    </source>
</reference>
<gene>
    <name evidence="1" type="ORF">I7730_15655</name>
</gene>
<protein>
    <submittedName>
        <fullName evidence="1">Uncharacterized protein</fullName>
    </submittedName>
</protein>
<dbReference type="Proteomes" id="UP000863257">
    <property type="component" value="Unassembled WGS sequence"/>
</dbReference>
<comment type="caution">
    <text evidence="1">The sequence shown here is derived from an EMBL/GenBank/DDBJ whole genome shotgun (WGS) entry which is preliminary data.</text>
</comment>
<dbReference type="AlphaFoldDB" id="A0A8H9N1S1"/>